<dbReference type="PANTHER" id="PTHR20766:SF3">
    <property type="entry name" value="LARGE NEUTRAL AMINO ACIDS TRANSPORTER SMALL SUBUNIT 4-LIKE ISOFORM X1"/>
    <property type="match status" value="1"/>
</dbReference>
<keyword evidence="6" id="KW-0325">Glycoprotein</keyword>
<evidence type="ECO:0000256" key="5">
    <source>
        <dbReference type="ARBA" id="ARBA00023136"/>
    </source>
</evidence>
<sequence length="381" mass="42070">MCINVSGQMLAEMFQTISNVFSALLLGSFCSAAFTMTILKVMYEAGVPFIYICLGWALLAVVIFLNAMFGWPEEAMTGPAHMNHSIRLKLSFRGSQRGTQGKEFYAQMAAMGYRLRPDLREQHSLLQSADRTSTERSLAFMRSIFTPVMLWSMVTMAVTQLHLTFYLGSLGSLLPGGPADTELYVTVFGLLQPLCLLVCPLLGHLLMRETAASRADPAVAESEEERDLSRKITKVRRAMCVFFTTSVLLLAFGITSLVPNLHLQIATFILHTVDRAAVAMACNELYTAVFPESHFGYLNGVQFLASALVTLLQHPLHLVLVDDTLADSALWVNGLLLAVSVLSLGLPFYLLYYQRRLAKELGENSAVCSQPTLPEEAHTTK</sequence>
<evidence type="ECO:0000313" key="9">
    <source>
        <dbReference type="RefSeq" id="XP_032801490.1"/>
    </source>
</evidence>
<feature type="transmembrane region" description="Helical" evidence="7">
    <location>
        <begin position="238"/>
        <end position="258"/>
    </location>
</feature>
<dbReference type="KEGG" id="pmrn:116938482"/>
<protein>
    <submittedName>
        <fullName evidence="9">Large neutral amino acids transporter small subunit 4-like</fullName>
    </submittedName>
</protein>
<dbReference type="GO" id="GO:0005886">
    <property type="term" value="C:plasma membrane"/>
    <property type="evidence" value="ECO:0007669"/>
    <property type="project" value="UniProtKB-SubCell"/>
</dbReference>
<organism evidence="8 9">
    <name type="scientific">Petromyzon marinus</name>
    <name type="common">Sea lamprey</name>
    <dbReference type="NCBI Taxonomy" id="7757"/>
    <lineage>
        <taxon>Eukaryota</taxon>
        <taxon>Metazoa</taxon>
        <taxon>Chordata</taxon>
        <taxon>Craniata</taxon>
        <taxon>Vertebrata</taxon>
        <taxon>Cyclostomata</taxon>
        <taxon>Hyperoartia</taxon>
        <taxon>Petromyzontiformes</taxon>
        <taxon>Petromyzontidae</taxon>
        <taxon>Petromyzon</taxon>
    </lineage>
</organism>
<feature type="transmembrane region" description="Helical" evidence="7">
    <location>
        <begin position="330"/>
        <end position="352"/>
    </location>
</feature>
<dbReference type="Proteomes" id="UP001318040">
    <property type="component" value="Unplaced"/>
</dbReference>
<dbReference type="SUPFAM" id="SSF103473">
    <property type="entry name" value="MFS general substrate transporter"/>
    <property type="match status" value="1"/>
</dbReference>
<evidence type="ECO:0000256" key="3">
    <source>
        <dbReference type="ARBA" id="ARBA00022692"/>
    </source>
</evidence>
<comment type="subcellular location">
    <subcellularLocation>
        <location evidence="1">Cell membrane</location>
        <topology evidence="1">Multi-pass membrane protein</topology>
    </subcellularLocation>
</comment>
<keyword evidence="5 7" id="KW-0472">Membrane</keyword>
<dbReference type="GO" id="GO:0015179">
    <property type="term" value="F:L-amino acid transmembrane transporter activity"/>
    <property type="evidence" value="ECO:0007669"/>
    <property type="project" value="TreeGrafter"/>
</dbReference>
<evidence type="ECO:0000313" key="8">
    <source>
        <dbReference type="Proteomes" id="UP001318040"/>
    </source>
</evidence>
<evidence type="ECO:0000256" key="1">
    <source>
        <dbReference type="ARBA" id="ARBA00004651"/>
    </source>
</evidence>
<name>A0AAJ7SLH0_PETMA</name>
<accession>A0AAJ7SLH0</accession>
<keyword evidence="3 7" id="KW-0812">Transmembrane</keyword>
<keyword evidence="8" id="KW-1185">Reference proteome</keyword>
<evidence type="ECO:0000256" key="4">
    <source>
        <dbReference type="ARBA" id="ARBA00022989"/>
    </source>
</evidence>
<dbReference type="RefSeq" id="XP_032801490.1">
    <property type="nucleotide sequence ID" value="XM_032945599.1"/>
</dbReference>
<dbReference type="AlphaFoldDB" id="A0AAJ7SLH0"/>
<evidence type="ECO:0000256" key="6">
    <source>
        <dbReference type="ARBA" id="ARBA00023180"/>
    </source>
</evidence>
<evidence type="ECO:0000256" key="2">
    <source>
        <dbReference type="ARBA" id="ARBA00022475"/>
    </source>
</evidence>
<feature type="transmembrane region" description="Helical" evidence="7">
    <location>
        <begin position="183"/>
        <end position="206"/>
    </location>
</feature>
<dbReference type="InterPro" id="IPR036259">
    <property type="entry name" value="MFS_trans_sf"/>
</dbReference>
<gene>
    <name evidence="9" type="primary">LOC116938482</name>
</gene>
<keyword evidence="4 7" id="KW-1133">Transmembrane helix</keyword>
<reference evidence="9" key="1">
    <citation type="submission" date="2025-08" db="UniProtKB">
        <authorList>
            <consortium name="RefSeq"/>
        </authorList>
    </citation>
    <scope>IDENTIFICATION</scope>
    <source>
        <tissue evidence="9">Sperm</tissue>
    </source>
</reference>
<feature type="transmembrane region" description="Helical" evidence="7">
    <location>
        <begin position="49"/>
        <end position="69"/>
    </location>
</feature>
<evidence type="ECO:0000256" key="7">
    <source>
        <dbReference type="SAM" id="Phobius"/>
    </source>
</evidence>
<feature type="transmembrane region" description="Helical" evidence="7">
    <location>
        <begin position="144"/>
        <end position="163"/>
    </location>
</feature>
<proteinExistence type="predicted"/>
<dbReference type="GO" id="GO:0015175">
    <property type="term" value="F:neutral L-amino acid transmembrane transporter activity"/>
    <property type="evidence" value="ECO:0007669"/>
    <property type="project" value="TreeGrafter"/>
</dbReference>
<dbReference type="PANTHER" id="PTHR20766">
    <property type="entry name" value="LARGE NEUTRAL AMINO ACIDS TRANSPORTER SMALL SUBUNIT 4-LIKE ISOFORM X1"/>
    <property type="match status" value="1"/>
</dbReference>
<keyword evidence="2" id="KW-1003">Cell membrane</keyword>
<feature type="transmembrane region" description="Helical" evidence="7">
    <location>
        <begin position="20"/>
        <end position="43"/>
    </location>
</feature>